<comment type="caution">
    <text evidence="1">The sequence shown here is derived from an EMBL/GenBank/DDBJ whole genome shotgun (WGS) entry which is preliminary data.</text>
</comment>
<evidence type="ECO:0000313" key="1">
    <source>
        <dbReference type="EMBL" id="OEK59099.1"/>
    </source>
</evidence>
<accession>A0AAP7LV30</accession>
<name>A0AAP7LV30_9STAP</name>
<organism evidence="1 2">
    <name type="scientific">Staphylococcus equorum</name>
    <dbReference type="NCBI Taxonomy" id="246432"/>
    <lineage>
        <taxon>Bacteria</taxon>
        <taxon>Bacillati</taxon>
        <taxon>Bacillota</taxon>
        <taxon>Bacilli</taxon>
        <taxon>Bacillales</taxon>
        <taxon>Staphylococcaceae</taxon>
        <taxon>Staphylococcus</taxon>
    </lineage>
</organism>
<protein>
    <submittedName>
        <fullName evidence="1">Uncharacterized protein</fullName>
    </submittedName>
</protein>
<dbReference type="AlphaFoldDB" id="A0AAP7LV30"/>
<evidence type="ECO:0000313" key="2">
    <source>
        <dbReference type="Proteomes" id="UP000095464"/>
    </source>
</evidence>
<reference evidence="2" key="1">
    <citation type="submission" date="2015-11" db="EMBL/GenBank/DDBJ databases">
        <title>Genomic diversity of Staphylococcus saprophyticus strains from urinary tract infections, animal surfaces, and fermented foods.</title>
        <authorList>
            <person name="Wolfe B.E."/>
        </authorList>
    </citation>
    <scope>NUCLEOTIDE SEQUENCE [LARGE SCALE GENOMIC DNA]</scope>
    <source>
        <strain evidence="2">738_7</strain>
    </source>
</reference>
<dbReference type="EMBL" id="LNPX01000001">
    <property type="protein sequence ID" value="OEK59099.1"/>
    <property type="molecule type" value="Genomic_DNA"/>
</dbReference>
<sequence length="104" mass="12205">MKQWSREALEKHYESNLTENDCQVVRQELEGMAWQEVESDTRLYKDIKTYGAYVYDDWEACSRFITLLTDLALEEPNTKYTVKELLLGDEAVELDEGKLLFIMG</sequence>
<dbReference type="Proteomes" id="UP000095464">
    <property type="component" value="Unassembled WGS sequence"/>
</dbReference>
<gene>
    <name evidence="1" type="ORF">ASS94_00095</name>
</gene>
<dbReference type="RefSeq" id="WP_069854225.1">
    <property type="nucleotide sequence ID" value="NZ_LNPX01000001.1"/>
</dbReference>
<proteinExistence type="predicted"/>